<protein>
    <submittedName>
        <fullName evidence="3">SRPBCC domain-containing protein</fullName>
    </submittedName>
</protein>
<feature type="domain" description="Activator of Hsp90 ATPase homologue 1/2-like C-terminal" evidence="2">
    <location>
        <begin position="11"/>
        <end position="130"/>
    </location>
</feature>
<dbReference type="Gene3D" id="3.30.530.20">
    <property type="match status" value="1"/>
</dbReference>
<evidence type="ECO:0000259" key="2">
    <source>
        <dbReference type="Pfam" id="PF08327"/>
    </source>
</evidence>
<dbReference type="AlphaFoldDB" id="A0A9D7S719"/>
<dbReference type="Proteomes" id="UP000808349">
    <property type="component" value="Unassembled WGS sequence"/>
</dbReference>
<accession>A0A9D7S719</accession>
<gene>
    <name evidence="3" type="ORF">IPO85_00615</name>
</gene>
<proteinExistence type="inferred from homology"/>
<evidence type="ECO:0000256" key="1">
    <source>
        <dbReference type="ARBA" id="ARBA00006817"/>
    </source>
</evidence>
<comment type="caution">
    <text evidence="3">The sequence shown here is derived from an EMBL/GenBank/DDBJ whole genome shotgun (WGS) entry which is preliminary data.</text>
</comment>
<dbReference type="CDD" id="cd07814">
    <property type="entry name" value="SRPBCC_CalC_Aha1-like"/>
    <property type="match status" value="1"/>
</dbReference>
<name>A0A9D7S719_9BACT</name>
<dbReference type="SUPFAM" id="SSF55961">
    <property type="entry name" value="Bet v1-like"/>
    <property type="match status" value="1"/>
</dbReference>
<evidence type="ECO:0000313" key="3">
    <source>
        <dbReference type="EMBL" id="MBK9716029.1"/>
    </source>
</evidence>
<dbReference type="InterPro" id="IPR023393">
    <property type="entry name" value="START-like_dom_sf"/>
</dbReference>
<reference evidence="3 4" key="1">
    <citation type="submission" date="2020-10" db="EMBL/GenBank/DDBJ databases">
        <title>Connecting structure to function with the recovery of over 1000 high-quality activated sludge metagenome-assembled genomes encoding full-length rRNA genes using long-read sequencing.</title>
        <authorList>
            <person name="Singleton C.M."/>
            <person name="Petriglieri F."/>
            <person name="Kristensen J.M."/>
            <person name="Kirkegaard R.H."/>
            <person name="Michaelsen T.Y."/>
            <person name="Andersen M.H."/>
            <person name="Karst S.M."/>
            <person name="Dueholm M.S."/>
            <person name="Nielsen P.H."/>
            <person name="Albertsen M."/>
        </authorList>
    </citation>
    <scope>NUCLEOTIDE SEQUENCE [LARGE SCALE GENOMIC DNA]</scope>
    <source>
        <strain evidence="3">Ribe_18-Q3-R11-54_BAT3C.373</strain>
    </source>
</reference>
<dbReference type="EMBL" id="JADKFW010000004">
    <property type="protein sequence ID" value="MBK9716029.1"/>
    <property type="molecule type" value="Genomic_DNA"/>
</dbReference>
<dbReference type="Pfam" id="PF08327">
    <property type="entry name" value="AHSA1"/>
    <property type="match status" value="1"/>
</dbReference>
<sequence length="143" mass="17059">MADIFHHFPINASTKRVYETISTPTRLDKWWTKKCSGKVDIGETMHLHFEPDYNWTAIVSKHSPNQEFELTMQTSDKDWEGSKVGFRLTDKNNVTEIQFYHTGWKEANEHYRISNYCWAMYLRLLKRCLEFGEFVPYADRLNV</sequence>
<organism evidence="3 4">
    <name type="scientific">Candidatus Defluviibacterium haderslevense</name>
    <dbReference type="NCBI Taxonomy" id="2981993"/>
    <lineage>
        <taxon>Bacteria</taxon>
        <taxon>Pseudomonadati</taxon>
        <taxon>Bacteroidota</taxon>
        <taxon>Saprospiria</taxon>
        <taxon>Saprospirales</taxon>
        <taxon>Saprospiraceae</taxon>
        <taxon>Candidatus Defluviibacterium</taxon>
    </lineage>
</organism>
<comment type="similarity">
    <text evidence="1">Belongs to the AHA1 family.</text>
</comment>
<evidence type="ECO:0000313" key="4">
    <source>
        <dbReference type="Proteomes" id="UP000808349"/>
    </source>
</evidence>
<dbReference type="InterPro" id="IPR013538">
    <property type="entry name" value="ASHA1/2-like_C"/>
</dbReference>